<dbReference type="Proteomes" id="UP001383192">
    <property type="component" value="Unassembled WGS sequence"/>
</dbReference>
<dbReference type="PANTHER" id="PTHR12782">
    <property type="entry name" value="MICROSOMAL PROSTAGLANDIN E SYNTHASE-2"/>
    <property type="match status" value="1"/>
</dbReference>
<organism evidence="2 3">
    <name type="scientific">Paramarasmius palmivorus</name>
    <dbReference type="NCBI Taxonomy" id="297713"/>
    <lineage>
        <taxon>Eukaryota</taxon>
        <taxon>Fungi</taxon>
        <taxon>Dikarya</taxon>
        <taxon>Basidiomycota</taxon>
        <taxon>Agaricomycotina</taxon>
        <taxon>Agaricomycetes</taxon>
        <taxon>Agaricomycetidae</taxon>
        <taxon>Agaricales</taxon>
        <taxon>Marasmiineae</taxon>
        <taxon>Marasmiaceae</taxon>
        <taxon>Paramarasmius</taxon>
    </lineage>
</organism>
<evidence type="ECO:0000313" key="2">
    <source>
        <dbReference type="EMBL" id="KAK7037545.1"/>
    </source>
</evidence>
<accession>A0AAW0CF05</accession>
<sequence length="872" mass="97552">MSMMTAPPVFLYRYDISIFSHKAEHILLLKNVPYKSVTVSPILPRPEITDLLGLKYRRIPILAIGNDIYCDTSLIAAALERRFPESKTLFPRRKGGAKADTGLIQAFVRHFSDDVLFFNGVMSMSWENRDPKFIEDRSKHSYLIGLILNQLMGAPIQALTSDPTARPRGKVALYAQMALIEEQLKDDREWLFDTETPGFADAAVYAVLAWLRSPSFREAGIGPIFDEGKFNFAMKWLERMASYIDALKSSNGSLIEPKSGEDAGKEIATAAQEPNDVIGFDETVAQWLGLKRGQKVSFAPSQGYNASRSIFPSRKGGGGPDKGLIRAFSKYFVDDAMLPAAVPLYPWENLDISVVNDRTKFMGKGPDIVGEMLGKRGKGMADLDAQLTLVEEQIEDGREWLFDTERPGLADVAVYWVCAWCKEFGASVLHINEGKFPYTLKWFERMRDCIEAEGTQNGNALWEDVDGDAAGKEAAAAQCEMHEFDQQIAKYLGVQKEQTVSVAPVGDGLSYNVPAYNHYPMSSQPKPILYRYEISAFCRKIENILLLKGIEHKRVDVSPVLPRPEITEAFGLGYRRMPVMTIGNDIYCDTSLMIPVLERRFPASKSIFPPRKGGGAPDRGLIRAFSKYFGDDAMLPAAVPLVPWEHTDPVLVKDRIKFLGQDIDLAEHMMAKRGKGMADLDAQLALVEEQVEDGREWLFDTERPGLADVAVYWVCAWFRGFGTGLLDGKDNKYPETLKVSVFISRALMDVNEHSWKWFERMKSHLEAEEVRNKVLEEVDSDTAGKEAAAGRFEPYDVRGFDEQIAKYLGVQKGQAVSVAPAGDGLPYNAKDYSTIGKLVSLDKDEICLEIEGKLGTFRCHFPRLGFNVHPVQ</sequence>
<dbReference type="AlphaFoldDB" id="A0AAW0CF05"/>
<evidence type="ECO:0000313" key="3">
    <source>
        <dbReference type="Proteomes" id="UP001383192"/>
    </source>
</evidence>
<keyword evidence="3" id="KW-1185">Reference proteome</keyword>
<gene>
    <name evidence="2" type="ORF">VNI00_011037</name>
</gene>
<dbReference type="PANTHER" id="PTHR12782:SF5">
    <property type="entry name" value="PROSTAGLANDIN E SYNTHASE 2"/>
    <property type="match status" value="1"/>
</dbReference>
<dbReference type="SUPFAM" id="SSF52833">
    <property type="entry name" value="Thioredoxin-like"/>
    <property type="match status" value="2"/>
</dbReference>
<dbReference type="Pfam" id="PF13417">
    <property type="entry name" value="GST_N_3"/>
    <property type="match status" value="2"/>
</dbReference>
<proteinExistence type="predicted"/>
<dbReference type="SUPFAM" id="SSF47616">
    <property type="entry name" value="GST C-terminal domain-like"/>
    <property type="match status" value="3"/>
</dbReference>
<dbReference type="GO" id="GO:0005739">
    <property type="term" value="C:mitochondrion"/>
    <property type="evidence" value="ECO:0007669"/>
    <property type="project" value="TreeGrafter"/>
</dbReference>
<dbReference type="EMBL" id="JAYKXP010000046">
    <property type="protein sequence ID" value="KAK7037545.1"/>
    <property type="molecule type" value="Genomic_DNA"/>
</dbReference>
<dbReference type="Gene3D" id="3.40.30.110">
    <property type="match status" value="2"/>
</dbReference>
<dbReference type="Gene3D" id="1.20.1050.10">
    <property type="match status" value="3"/>
</dbReference>
<dbReference type="InterPro" id="IPR004045">
    <property type="entry name" value="Glutathione_S-Trfase_N"/>
</dbReference>
<name>A0AAW0CF05_9AGAR</name>
<reference evidence="2 3" key="1">
    <citation type="submission" date="2024-01" db="EMBL/GenBank/DDBJ databases">
        <title>A draft genome for a cacao thread blight-causing isolate of Paramarasmius palmivorus.</title>
        <authorList>
            <person name="Baruah I.K."/>
            <person name="Bukari Y."/>
            <person name="Amoako-Attah I."/>
            <person name="Meinhardt L.W."/>
            <person name="Bailey B.A."/>
            <person name="Cohen S.P."/>
        </authorList>
    </citation>
    <scope>NUCLEOTIDE SEQUENCE [LARGE SCALE GENOMIC DNA]</scope>
    <source>
        <strain evidence="2 3">GH-12</strain>
    </source>
</reference>
<comment type="caution">
    <text evidence="2">The sequence shown here is derived from an EMBL/GenBank/DDBJ whole genome shotgun (WGS) entry which is preliminary data.</text>
</comment>
<dbReference type="InterPro" id="IPR058268">
    <property type="entry name" value="DUF7962"/>
</dbReference>
<dbReference type="InterPro" id="IPR036249">
    <property type="entry name" value="Thioredoxin-like_sf"/>
</dbReference>
<dbReference type="Pfam" id="PF25907">
    <property type="entry name" value="DUF7962"/>
    <property type="match status" value="2"/>
</dbReference>
<dbReference type="PROSITE" id="PS50404">
    <property type="entry name" value="GST_NTER"/>
    <property type="match status" value="1"/>
</dbReference>
<feature type="domain" description="GST N-terminal" evidence="1">
    <location>
        <begin position="7"/>
        <end position="87"/>
    </location>
</feature>
<dbReference type="Pfam" id="PF13410">
    <property type="entry name" value="GST_C_2"/>
    <property type="match status" value="1"/>
</dbReference>
<evidence type="ECO:0000259" key="1">
    <source>
        <dbReference type="PROSITE" id="PS50404"/>
    </source>
</evidence>
<dbReference type="InterPro" id="IPR036282">
    <property type="entry name" value="Glutathione-S-Trfase_C_sf"/>
</dbReference>
<protein>
    <recommendedName>
        <fullName evidence="1">GST N-terminal domain-containing protein</fullName>
    </recommendedName>
</protein>